<evidence type="ECO:0000313" key="1">
    <source>
        <dbReference type="EMBL" id="JAD31441.1"/>
    </source>
</evidence>
<protein>
    <submittedName>
        <fullName evidence="1">Uncharacterized protein</fullName>
    </submittedName>
</protein>
<sequence>MLRRTAGRSCRPRLRAT</sequence>
<dbReference type="AlphaFoldDB" id="A0A0A8YXY8"/>
<reference evidence="1" key="1">
    <citation type="submission" date="2014-09" db="EMBL/GenBank/DDBJ databases">
        <authorList>
            <person name="Magalhaes I.L.F."/>
            <person name="Oliveira U."/>
            <person name="Santos F.R."/>
            <person name="Vidigal T.H.D.A."/>
            <person name="Brescovit A.D."/>
            <person name="Santos A.J."/>
        </authorList>
    </citation>
    <scope>NUCLEOTIDE SEQUENCE</scope>
    <source>
        <tissue evidence="1">Shoot tissue taken approximately 20 cm above the soil surface</tissue>
    </source>
</reference>
<reference evidence="1" key="2">
    <citation type="journal article" date="2015" name="Data Brief">
        <title>Shoot transcriptome of the giant reed, Arundo donax.</title>
        <authorList>
            <person name="Barrero R.A."/>
            <person name="Guerrero F.D."/>
            <person name="Moolhuijzen P."/>
            <person name="Goolsby J.A."/>
            <person name="Tidwell J."/>
            <person name="Bellgard S.E."/>
            <person name="Bellgard M.I."/>
        </authorList>
    </citation>
    <scope>NUCLEOTIDE SEQUENCE</scope>
    <source>
        <tissue evidence="1">Shoot tissue taken approximately 20 cm above the soil surface</tissue>
    </source>
</reference>
<proteinExistence type="predicted"/>
<accession>A0A0A8YXY8</accession>
<organism evidence="1">
    <name type="scientific">Arundo donax</name>
    <name type="common">Giant reed</name>
    <name type="synonym">Donax arundinaceus</name>
    <dbReference type="NCBI Taxonomy" id="35708"/>
    <lineage>
        <taxon>Eukaryota</taxon>
        <taxon>Viridiplantae</taxon>
        <taxon>Streptophyta</taxon>
        <taxon>Embryophyta</taxon>
        <taxon>Tracheophyta</taxon>
        <taxon>Spermatophyta</taxon>
        <taxon>Magnoliopsida</taxon>
        <taxon>Liliopsida</taxon>
        <taxon>Poales</taxon>
        <taxon>Poaceae</taxon>
        <taxon>PACMAD clade</taxon>
        <taxon>Arundinoideae</taxon>
        <taxon>Arundineae</taxon>
        <taxon>Arundo</taxon>
    </lineage>
</organism>
<name>A0A0A8YXY8_ARUDO</name>
<dbReference type="EMBL" id="GBRH01266454">
    <property type="protein sequence ID" value="JAD31441.1"/>
    <property type="molecule type" value="Transcribed_RNA"/>
</dbReference>